<reference evidence="2" key="1">
    <citation type="submission" date="2020-07" db="EMBL/GenBank/DDBJ databases">
        <authorList>
            <person name="Lin J."/>
        </authorList>
    </citation>
    <scope>NUCLEOTIDE SEQUENCE</scope>
</reference>
<sequence length="271" mass="30622">MSLSHGNPLRRPIPHGEYESRWLSPECRLVGSDPHKHVRMSTMASSQTICRKYQVLMSNNMECIEDKPLKNLKSHQPGLGSFRPEGPVSPQQGPVSRCEPENPAFGNRSLPARDRSLTAKTRSGPVSTARDRLPRGYAALFTGGPVSHSRDRSPRVKTLRICQNSRDRTFRPVYHRRSSTKCGKVRNTNRTLEPRTLQGSSVLHSNSDNGSKEIAIDRSWSITQQECCIMFLLPLCTDIRQNIREAHVFLTTDGYSLDVFVVDGWPIEDVW</sequence>
<name>A0A6V7PUV3_ANACO</name>
<proteinExistence type="predicted"/>
<accession>A0A6V7PUV3</accession>
<feature type="region of interest" description="Disordered" evidence="1">
    <location>
        <begin position="71"/>
        <end position="130"/>
    </location>
</feature>
<dbReference type="AlphaFoldDB" id="A0A6V7PUV3"/>
<dbReference type="EMBL" id="LR862152">
    <property type="protein sequence ID" value="CAD1834630.1"/>
    <property type="molecule type" value="Genomic_DNA"/>
</dbReference>
<protein>
    <submittedName>
        <fullName evidence="2">Uncharacterized protein</fullName>
    </submittedName>
</protein>
<evidence type="ECO:0000256" key="1">
    <source>
        <dbReference type="SAM" id="MobiDB-lite"/>
    </source>
</evidence>
<organism evidence="2">
    <name type="scientific">Ananas comosus var. bracteatus</name>
    <name type="common">red pineapple</name>
    <dbReference type="NCBI Taxonomy" id="296719"/>
    <lineage>
        <taxon>Eukaryota</taxon>
        <taxon>Viridiplantae</taxon>
        <taxon>Streptophyta</taxon>
        <taxon>Embryophyta</taxon>
        <taxon>Tracheophyta</taxon>
        <taxon>Spermatophyta</taxon>
        <taxon>Magnoliopsida</taxon>
        <taxon>Liliopsida</taxon>
        <taxon>Poales</taxon>
        <taxon>Bromeliaceae</taxon>
        <taxon>Bromelioideae</taxon>
        <taxon>Ananas</taxon>
    </lineage>
</organism>
<evidence type="ECO:0000313" key="2">
    <source>
        <dbReference type="EMBL" id="CAD1834630.1"/>
    </source>
</evidence>
<gene>
    <name evidence="2" type="ORF">CB5_LOCUS17841</name>
</gene>